<keyword evidence="2" id="KW-1185">Reference proteome</keyword>
<comment type="caution">
    <text evidence="1">The sequence shown here is derived from an EMBL/GenBank/DDBJ whole genome shotgun (WGS) entry which is preliminary data.</text>
</comment>
<dbReference type="EMBL" id="BAAARV010000085">
    <property type="protein sequence ID" value="GAA2379143.1"/>
    <property type="molecule type" value="Genomic_DNA"/>
</dbReference>
<organism evidence="1 2">
    <name type="scientific">Dactylosporangium salmoneum</name>
    <dbReference type="NCBI Taxonomy" id="53361"/>
    <lineage>
        <taxon>Bacteria</taxon>
        <taxon>Bacillati</taxon>
        <taxon>Actinomycetota</taxon>
        <taxon>Actinomycetes</taxon>
        <taxon>Micromonosporales</taxon>
        <taxon>Micromonosporaceae</taxon>
        <taxon>Dactylosporangium</taxon>
    </lineage>
</organism>
<dbReference type="Proteomes" id="UP001501444">
    <property type="component" value="Unassembled WGS sequence"/>
</dbReference>
<reference evidence="2" key="1">
    <citation type="journal article" date="2019" name="Int. J. Syst. Evol. Microbiol.">
        <title>The Global Catalogue of Microorganisms (GCM) 10K type strain sequencing project: providing services to taxonomists for standard genome sequencing and annotation.</title>
        <authorList>
            <consortium name="The Broad Institute Genomics Platform"/>
            <consortium name="The Broad Institute Genome Sequencing Center for Infectious Disease"/>
            <person name="Wu L."/>
            <person name="Ma J."/>
        </authorList>
    </citation>
    <scope>NUCLEOTIDE SEQUENCE [LARGE SCALE GENOMIC DNA]</scope>
    <source>
        <strain evidence="2">JCM 3272</strain>
    </source>
</reference>
<sequence length="282" mass="28637">MEEGHTGGFGAFAVPLKKLLVCEQVPGGDVDELAGRHHARGGEGDHLAEDLAVAAALVEQVRDEVVAAGPAAGADGGADVLEVDAEELGVLAQEPADPAEAGEAGAAELLGEEALEALVDARSALGQADDRGGDVDGQAEAQRGQVGVAVAAQDVQLALGDLDHQVPVALVDPSGGEEAGGLAAVLPVLRPVAVEHRPADAGRQVLDGLHAQPGLHRVGAAQHRPPGRVPAHAPDPVRPALDRAANLGAPAVHLACRSHRHRVKPGDSLVRLFEVEVESGHD</sequence>
<evidence type="ECO:0000313" key="2">
    <source>
        <dbReference type="Proteomes" id="UP001501444"/>
    </source>
</evidence>
<name>A0ABP5UK02_9ACTN</name>
<gene>
    <name evidence="1" type="ORF">GCM10010170_085660</name>
</gene>
<accession>A0ABP5UK02</accession>
<evidence type="ECO:0000313" key="1">
    <source>
        <dbReference type="EMBL" id="GAA2379143.1"/>
    </source>
</evidence>
<protein>
    <submittedName>
        <fullName evidence="1">Uncharacterized protein</fullName>
    </submittedName>
</protein>
<proteinExistence type="predicted"/>